<sequence>MDSSWMPVQGRHQVEVGASLGRALRARRGASNPPKRGGIPDRNFHCCRYNFKPESIDLTRPGAIEVKKGNATVERGSTLPGESHLFLGPETPSKDVECVLIYDEELGRFTLEKLDSVVTLHYERRITAPAGASYSSPAASTPSASKEPAPALDLDDELERELLGTADAEGEPDPEDDLEQALSAAVAASASKPVTRPLPKQEEEEEEEGEIPLAALLAPAPRKPPQPASKPPTSKPSVAAAKPVVSASKASAPVAHTSLPPKPKPVATPKTAAMTKGKGKREHPPDPPLAPSDDVDVEEEVLEFGRPARPTKRAKPSPSPSLTPKPAPAPTVSLALPSATNMVTLPSAPVPATPANIMPVYSDSEEEWDEVAAPAPAPQAALPSPPNEPQPEPDVDEFEAALFGDEPDLAKDDNADDIDFLAAELEADAGSAAKVPMSLNQFAGGMAMDDDDYSSTDESDDD</sequence>
<dbReference type="PANTHER" id="PTHR15970">
    <property type="entry name" value="ELL-ASSOCIATED FACTOR EAF"/>
    <property type="match status" value="1"/>
</dbReference>
<name>A0A5C3NJA4_9AGAM</name>
<feature type="compositionally biased region" description="Pro residues" evidence="8">
    <location>
        <begin position="317"/>
        <end position="329"/>
    </location>
</feature>
<feature type="compositionally biased region" description="Low complexity" evidence="8">
    <location>
        <begin position="372"/>
        <end position="382"/>
    </location>
</feature>
<dbReference type="GO" id="GO:0006368">
    <property type="term" value="P:transcription elongation by RNA polymerase II"/>
    <property type="evidence" value="ECO:0007669"/>
    <property type="project" value="InterPro"/>
</dbReference>
<accession>A0A5C3NJA4</accession>
<feature type="compositionally biased region" description="Pro residues" evidence="8">
    <location>
        <begin position="221"/>
        <end position="234"/>
    </location>
</feature>
<protein>
    <recommendedName>
        <fullName evidence="9">Transcription elongation factor Eaf N-terminal domain-containing protein</fullName>
    </recommendedName>
</protein>
<evidence type="ECO:0000256" key="3">
    <source>
        <dbReference type="ARBA" id="ARBA00022553"/>
    </source>
</evidence>
<evidence type="ECO:0000256" key="7">
    <source>
        <dbReference type="ARBA" id="ARBA00023242"/>
    </source>
</evidence>
<feature type="compositionally biased region" description="Acidic residues" evidence="8">
    <location>
        <begin position="448"/>
        <end position="462"/>
    </location>
</feature>
<dbReference type="STRING" id="5364.A0A5C3NJA4"/>
<dbReference type="GO" id="GO:0003711">
    <property type="term" value="F:transcription elongation factor activity"/>
    <property type="evidence" value="ECO:0007669"/>
    <property type="project" value="TreeGrafter"/>
</dbReference>
<feature type="region of interest" description="Disordered" evidence="8">
    <location>
        <begin position="346"/>
        <end position="396"/>
    </location>
</feature>
<feature type="compositionally biased region" description="Low complexity" evidence="8">
    <location>
        <begin position="235"/>
        <end position="255"/>
    </location>
</feature>
<evidence type="ECO:0000256" key="5">
    <source>
        <dbReference type="ARBA" id="ARBA00023159"/>
    </source>
</evidence>
<evidence type="ECO:0000313" key="10">
    <source>
        <dbReference type="EMBL" id="TFK56198.1"/>
    </source>
</evidence>
<keyword evidence="5" id="KW-0010">Activator</keyword>
<evidence type="ECO:0000259" key="9">
    <source>
        <dbReference type="Pfam" id="PF09816"/>
    </source>
</evidence>
<evidence type="ECO:0000256" key="8">
    <source>
        <dbReference type="SAM" id="MobiDB-lite"/>
    </source>
</evidence>
<feature type="domain" description="Transcription elongation factor Eaf N-terminal" evidence="9">
    <location>
        <begin position="16"/>
        <end position="124"/>
    </location>
</feature>
<dbReference type="Proteomes" id="UP000305948">
    <property type="component" value="Unassembled WGS sequence"/>
</dbReference>
<reference evidence="10 11" key="1">
    <citation type="journal article" date="2019" name="Nat. Ecol. Evol.">
        <title>Megaphylogeny resolves global patterns of mushroom evolution.</title>
        <authorList>
            <person name="Varga T."/>
            <person name="Krizsan K."/>
            <person name="Foldi C."/>
            <person name="Dima B."/>
            <person name="Sanchez-Garcia M."/>
            <person name="Sanchez-Ramirez S."/>
            <person name="Szollosi G.J."/>
            <person name="Szarkandi J.G."/>
            <person name="Papp V."/>
            <person name="Albert L."/>
            <person name="Andreopoulos W."/>
            <person name="Angelini C."/>
            <person name="Antonin V."/>
            <person name="Barry K.W."/>
            <person name="Bougher N.L."/>
            <person name="Buchanan P."/>
            <person name="Buyck B."/>
            <person name="Bense V."/>
            <person name="Catcheside P."/>
            <person name="Chovatia M."/>
            <person name="Cooper J."/>
            <person name="Damon W."/>
            <person name="Desjardin D."/>
            <person name="Finy P."/>
            <person name="Geml J."/>
            <person name="Haridas S."/>
            <person name="Hughes K."/>
            <person name="Justo A."/>
            <person name="Karasinski D."/>
            <person name="Kautmanova I."/>
            <person name="Kiss B."/>
            <person name="Kocsube S."/>
            <person name="Kotiranta H."/>
            <person name="LaButti K.M."/>
            <person name="Lechner B.E."/>
            <person name="Liimatainen K."/>
            <person name="Lipzen A."/>
            <person name="Lukacs Z."/>
            <person name="Mihaltcheva S."/>
            <person name="Morgado L.N."/>
            <person name="Niskanen T."/>
            <person name="Noordeloos M.E."/>
            <person name="Ohm R.A."/>
            <person name="Ortiz-Santana B."/>
            <person name="Ovrebo C."/>
            <person name="Racz N."/>
            <person name="Riley R."/>
            <person name="Savchenko A."/>
            <person name="Shiryaev A."/>
            <person name="Soop K."/>
            <person name="Spirin V."/>
            <person name="Szebenyi C."/>
            <person name="Tomsovsky M."/>
            <person name="Tulloss R.E."/>
            <person name="Uehling J."/>
            <person name="Grigoriev I.V."/>
            <person name="Vagvolgyi C."/>
            <person name="Papp T."/>
            <person name="Martin F.M."/>
            <person name="Miettinen O."/>
            <person name="Hibbett D.S."/>
            <person name="Nagy L.G."/>
        </authorList>
    </citation>
    <scope>NUCLEOTIDE SEQUENCE [LARGE SCALE GENOMIC DNA]</scope>
    <source>
        <strain evidence="10 11">OMC1185</strain>
    </source>
</reference>
<evidence type="ECO:0000256" key="2">
    <source>
        <dbReference type="ARBA" id="ARBA00007798"/>
    </source>
</evidence>
<feature type="compositionally biased region" description="Low complexity" evidence="8">
    <location>
        <begin position="267"/>
        <end position="276"/>
    </location>
</feature>
<evidence type="ECO:0000256" key="6">
    <source>
        <dbReference type="ARBA" id="ARBA00023163"/>
    </source>
</evidence>
<keyword evidence="7" id="KW-0539">Nucleus</keyword>
<evidence type="ECO:0000256" key="1">
    <source>
        <dbReference type="ARBA" id="ARBA00004123"/>
    </source>
</evidence>
<feature type="region of interest" description="Disordered" evidence="8">
    <location>
        <begin position="131"/>
        <end position="150"/>
    </location>
</feature>
<feature type="compositionally biased region" description="Acidic residues" evidence="8">
    <location>
        <begin position="293"/>
        <end position="302"/>
    </location>
</feature>
<organism evidence="10 11">
    <name type="scientific">Heliocybe sulcata</name>
    <dbReference type="NCBI Taxonomy" id="5364"/>
    <lineage>
        <taxon>Eukaryota</taxon>
        <taxon>Fungi</taxon>
        <taxon>Dikarya</taxon>
        <taxon>Basidiomycota</taxon>
        <taxon>Agaricomycotina</taxon>
        <taxon>Agaricomycetes</taxon>
        <taxon>Gloeophyllales</taxon>
        <taxon>Gloeophyllaceae</taxon>
        <taxon>Heliocybe</taxon>
    </lineage>
</organism>
<dbReference type="InterPro" id="IPR027093">
    <property type="entry name" value="EAF_fam"/>
</dbReference>
<dbReference type="GO" id="GO:0032783">
    <property type="term" value="C:super elongation complex"/>
    <property type="evidence" value="ECO:0007669"/>
    <property type="project" value="InterPro"/>
</dbReference>
<dbReference type="OrthoDB" id="125903at2759"/>
<keyword evidence="4" id="KW-0805">Transcription regulation</keyword>
<dbReference type="Pfam" id="PF09816">
    <property type="entry name" value="EAF"/>
    <property type="match status" value="1"/>
</dbReference>
<keyword evidence="6" id="KW-0804">Transcription</keyword>
<comment type="similarity">
    <text evidence="2">Belongs to the EAF family.</text>
</comment>
<dbReference type="EMBL" id="ML213504">
    <property type="protein sequence ID" value="TFK56198.1"/>
    <property type="molecule type" value="Genomic_DNA"/>
</dbReference>
<dbReference type="InterPro" id="IPR019194">
    <property type="entry name" value="Tscrpt_elong_fac_Eaf_N"/>
</dbReference>
<gene>
    <name evidence="10" type="ORF">OE88DRAFT_1652841</name>
</gene>
<feature type="compositionally biased region" description="Low complexity" evidence="8">
    <location>
        <begin position="211"/>
        <end position="220"/>
    </location>
</feature>
<evidence type="ECO:0000256" key="4">
    <source>
        <dbReference type="ARBA" id="ARBA00023015"/>
    </source>
</evidence>
<feature type="region of interest" description="Disordered" evidence="8">
    <location>
        <begin position="22"/>
        <end position="41"/>
    </location>
</feature>
<keyword evidence="3" id="KW-0597">Phosphoprotein</keyword>
<comment type="subcellular location">
    <subcellularLocation>
        <location evidence="1">Nucleus</location>
    </subcellularLocation>
</comment>
<proteinExistence type="inferred from homology"/>
<dbReference type="AlphaFoldDB" id="A0A5C3NJA4"/>
<keyword evidence="11" id="KW-1185">Reference proteome</keyword>
<dbReference type="PANTHER" id="PTHR15970:SF2">
    <property type="entry name" value="ELL-ASSOCIATED FACTOR EAF"/>
    <property type="match status" value="1"/>
</dbReference>
<evidence type="ECO:0000313" key="11">
    <source>
        <dbReference type="Proteomes" id="UP000305948"/>
    </source>
</evidence>
<feature type="region of interest" description="Disordered" evidence="8">
    <location>
        <begin position="186"/>
        <end position="333"/>
    </location>
</feature>
<feature type="region of interest" description="Disordered" evidence="8">
    <location>
        <begin position="443"/>
        <end position="462"/>
    </location>
</feature>